<keyword evidence="5 6" id="KW-0009">Actin-binding</keyword>
<dbReference type="InterPro" id="IPR001609">
    <property type="entry name" value="Myosin_head_motor_dom-like"/>
</dbReference>
<evidence type="ECO:0000256" key="4">
    <source>
        <dbReference type="ARBA" id="ARBA00023175"/>
    </source>
</evidence>
<evidence type="ECO:0000256" key="2">
    <source>
        <dbReference type="ARBA" id="ARBA00022840"/>
    </source>
</evidence>
<evidence type="ECO:0000259" key="8">
    <source>
        <dbReference type="PROSITE" id="PS51757"/>
    </source>
</evidence>
<dbReference type="OrthoDB" id="6108017at2759"/>
<feature type="binding site" evidence="6">
    <location>
        <begin position="98"/>
        <end position="105"/>
    </location>
    <ligand>
        <name>ATP</name>
        <dbReference type="ChEBI" id="CHEBI:30616"/>
    </ligand>
</feature>
<dbReference type="GO" id="GO:0000146">
    <property type="term" value="F:microfilament motor activity"/>
    <property type="evidence" value="ECO:0007669"/>
    <property type="project" value="TreeGrafter"/>
</dbReference>
<dbReference type="Proteomes" id="UP000054928">
    <property type="component" value="Unassembled WGS sequence"/>
</dbReference>
<dbReference type="GO" id="GO:0051015">
    <property type="term" value="F:actin filament binding"/>
    <property type="evidence" value="ECO:0007669"/>
    <property type="project" value="TreeGrafter"/>
</dbReference>
<evidence type="ECO:0000256" key="6">
    <source>
        <dbReference type="PROSITE-ProRule" id="PRU00782"/>
    </source>
</evidence>
<keyword evidence="2 6" id="KW-0067">ATP-binding</keyword>
<dbReference type="PANTHER" id="PTHR13140">
    <property type="entry name" value="MYOSIN"/>
    <property type="match status" value="1"/>
</dbReference>
<dbReference type="Gene3D" id="1.20.58.530">
    <property type="match status" value="1"/>
</dbReference>
<protein>
    <submittedName>
        <fullName evidence="9">Unconventional myosin-ib isoform x2</fullName>
    </submittedName>
</protein>
<feature type="region of interest" description="Actin-binding" evidence="6">
    <location>
        <begin position="581"/>
        <end position="603"/>
    </location>
</feature>
<dbReference type="PRINTS" id="PR00193">
    <property type="entry name" value="MYOSINHEAVY"/>
</dbReference>
<evidence type="ECO:0000256" key="3">
    <source>
        <dbReference type="ARBA" id="ARBA00023123"/>
    </source>
</evidence>
<name>A0A0P1AN67_PLAHL</name>
<dbReference type="GeneID" id="36407993"/>
<comment type="similarity">
    <text evidence="6">Belongs to the TRAFAC class myosin-kinesin ATPase superfamily. Myosin family.</text>
</comment>
<dbReference type="Gene3D" id="1.10.10.820">
    <property type="match status" value="1"/>
</dbReference>
<reference evidence="10" key="1">
    <citation type="submission" date="2014-09" db="EMBL/GenBank/DDBJ databases">
        <authorList>
            <person name="Sharma Rahul"/>
            <person name="Thines Marco"/>
        </authorList>
    </citation>
    <scope>NUCLEOTIDE SEQUENCE [LARGE SCALE GENOMIC DNA]</scope>
</reference>
<dbReference type="STRING" id="4781.A0A0P1AN67"/>
<feature type="domain" description="TH1" evidence="8">
    <location>
        <begin position="884"/>
        <end position="1075"/>
    </location>
</feature>
<keyword evidence="4 6" id="KW-0505">Motor protein</keyword>
<organism evidence="9 10">
    <name type="scientific">Plasmopara halstedii</name>
    <name type="common">Downy mildew of sunflower</name>
    <dbReference type="NCBI Taxonomy" id="4781"/>
    <lineage>
        <taxon>Eukaryota</taxon>
        <taxon>Sar</taxon>
        <taxon>Stramenopiles</taxon>
        <taxon>Oomycota</taxon>
        <taxon>Peronosporomycetes</taxon>
        <taxon>Peronosporales</taxon>
        <taxon>Peronosporaceae</taxon>
        <taxon>Plasmopara</taxon>
    </lineage>
</organism>
<dbReference type="GO" id="GO:0016020">
    <property type="term" value="C:membrane"/>
    <property type="evidence" value="ECO:0007669"/>
    <property type="project" value="TreeGrafter"/>
</dbReference>
<proteinExistence type="inferred from homology"/>
<keyword evidence="1 6" id="KW-0547">Nucleotide-binding</keyword>
<feature type="domain" description="Myosin motor" evidence="7">
    <location>
        <begin position="1"/>
        <end position="724"/>
    </location>
</feature>
<dbReference type="OMA" id="NDMWRSC"/>
<evidence type="ECO:0000313" key="9">
    <source>
        <dbReference type="EMBL" id="CEG42684.1"/>
    </source>
</evidence>
<dbReference type="GO" id="GO:0005737">
    <property type="term" value="C:cytoplasm"/>
    <property type="evidence" value="ECO:0007669"/>
    <property type="project" value="TreeGrafter"/>
</dbReference>
<evidence type="ECO:0000259" key="7">
    <source>
        <dbReference type="PROSITE" id="PS51456"/>
    </source>
</evidence>
<dbReference type="GO" id="GO:0016459">
    <property type="term" value="C:myosin complex"/>
    <property type="evidence" value="ECO:0007669"/>
    <property type="project" value="UniProtKB-KW"/>
</dbReference>
<dbReference type="GO" id="GO:0007015">
    <property type="term" value="P:actin filament organization"/>
    <property type="evidence" value="ECO:0007669"/>
    <property type="project" value="TreeGrafter"/>
</dbReference>
<dbReference type="InterPro" id="IPR036961">
    <property type="entry name" value="Kinesin_motor_dom_sf"/>
</dbReference>
<dbReference type="PROSITE" id="PS51757">
    <property type="entry name" value="TH1"/>
    <property type="match status" value="1"/>
</dbReference>
<evidence type="ECO:0000313" key="10">
    <source>
        <dbReference type="Proteomes" id="UP000054928"/>
    </source>
</evidence>
<dbReference type="Pfam" id="PF00063">
    <property type="entry name" value="Myosin_head"/>
    <property type="match status" value="1"/>
</dbReference>
<dbReference type="SMART" id="SM00242">
    <property type="entry name" value="MYSc"/>
    <property type="match status" value="1"/>
</dbReference>
<dbReference type="RefSeq" id="XP_024579053.1">
    <property type="nucleotide sequence ID" value="XM_024728591.1"/>
</dbReference>
<keyword evidence="3 6" id="KW-0518">Myosin</keyword>
<dbReference type="Pfam" id="PF06017">
    <property type="entry name" value="Myosin_TH1"/>
    <property type="match status" value="1"/>
</dbReference>
<keyword evidence="10" id="KW-1185">Reference proteome</keyword>
<dbReference type="PROSITE" id="PS51456">
    <property type="entry name" value="MYOSIN_MOTOR"/>
    <property type="match status" value="1"/>
</dbReference>
<sequence>MKDLLMVDAVDEAHVVDELVKRYRQGYVYMFLGPVLIAMNPYKLLRQPNGDSIYARNMIDGFQGKELHVCEPHPFALAENAYSNLMRFGVDQSLLITGESGSGKTETSKHVMRYLTTVSTRFRAKSAVIANRRMSVAQRKEVDDMTSHVTDVLWGSNPVLEAFGNAQTIRNNNSSRFGKYIVLQMNRVGQVIGGYIDNYLLERSRVIRQAEGERNFHAFYQLIAGVSVADREAWQLPLSAEQCDILGNEDAGIEGVDDAENYRNVRQNMTAVGITDDEQCAIFQQLSAILWLGNIQFKETTDEAHNPRAAIDDPAAREALVKAASLLGIDKDKLEALLTFRIVNIYREDQKVLFDARQAKKVCDSIMRSLYEKIFDWIVARINQNVTCKKRDISNSIGILDIYGFEIFEVNAFEQLCINYVNEKLQQLFISQTLESEQEGYRREGLSWQNITFFNNQVVCDLIEDPKQHGIFPLLDEQCAIARLSDLELIERYNSEHSKNPHYIASRVRGPTFGILHYAGKVEYDVTLFFDANVDTFFNDLQDGMEHSSNSFVREVYLDKRSKEMKLKRPPSTSQQFRTQVADLLKKLDGCNPHYIRCIKPNEDKQPLAVNKELVTEQVRYLGLVENLSVRRQGFCYSQPYAPFIKRYSFLSESTWPSPVAHSSRKAAVDLITTAGLGVRDPNNHNELIPFEEDSNTLGCFSLGRNKIFLRHPQALSALEILREERIPVIVNILENAWRRYKNRMSLSVFQNTCKQLFATYDAVWKNCQDRRKRVPGSSNKERVAQLYADWDTVSSKLLYINNSRLVKNLKAEEDLNSIVFMQSFAKARTQRRKFLKLKHAQIIFSKRYRGLRTRKQLSNDMWRSCKIALLGVRTEFERYLGKKKRRRDSLDRKYQGDYIGVNKYPAYASIIQAHTGSRGSKAGNPKEKLLFLDTVEKVNERWAHQTRVLMISETRVFNLKADKIQQPKERRVFELAHLTGVAMSTQPDNYLIFRVKGEIDMMVQVSQKTEVVQALRARMEKGYGRELAVQFSDELDFYAAKGKQLKVKFVFDRSKKDSEWSKVDRHMMLVKCPYIEAFRAIFIKEDISRVRACRQYSINKAFERSMFAHYITLRATEGENIAVMIENVDYDKTECLLINRRYEEMIEILVLRVTGSNPLPAVSKAAALSCDSKRKGLGRR</sequence>
<dbReference type="PANTHER" id="PTHR13140:SF845">
    <property type="entry name" value="MYOSIN-LIKE PROTEIN"/>
    <property type="match status" value="1"/>
</dbReference>
<dbReference type="Gene3D" id="1.20.120.720">
    <property type="entry name" value="Myosin VI head, motor domain, U50 subdomain"/>
    <property type="match status" value="1"/>
</dbReference>
<dbReference type="InterPro" id="IPR027417">
    <property type="entry name" value="P-loop_NTPase"/>
</dbReference>
<evidence type="ECO:0000256" key="5">
    <source>
        <dbReference type="ARBA" id="ARBA00023203"/>
    </source>
</evidence>
<dbReference type="Gene3D" id="1.20.5.4820">
    <property type="match status" value="1"/>
</dbReference>
<dbReference type="Gene3D" id="3.40.850.10">
    <property type="entry name" value="Kinesin motor domain"/>
    <property type="match status" value="1"/>
</dbReference>
<dbReference type="EMBL" id="CCYD01000645">
    <property type="protein sequence ID" value="CEG42684.1"/>
    <property type="molecule type" value="Genomic_DNA"/>
</dbReference>
<evidence type="ECO:0000256" key="1">
    <source>
        <dbReference type="ARBA" id="ARBA00022741"/>
    </source>
</evidence>
<dbReference type="GO" id="GO:0005524">
    <property type="term" value="F:ATP binding"/>
    <property type="evidence" value="ECO:0007669"/>
    <property type="project" value="UniProtKB-UniRule"/>
</dbReference>
<dbReference type="SUPFAM" id="SSF52540">
    <property type="entry name" value="P-loop containing nucleoside triphosphate hydrolases"/>
    <property type="match status" value="1"/>
</dbReference>
<dbReference type="InterPro" id="IPR010926">
    <property type="entry name" value="Myosin_TH1"/>
</dbReference>
<dbReference type="AlphaFoldDB" id="A0A0P1AN67"/>
<accession>A0A0P1AN67</accession>